<keyword evidence="3" id="KW-1185">Reference proteome</keyword>
<dbReference type="EMBL" id="JAAFYZ010000028">
    <property type="protein sequence ID" value="MBS2547431.1"/>
    <property type="molecule type" value="Genomic_DNA"/>
</dbReference>
<accession>A0ABS5KN45</accession>
<evidence type="ECO:0008006" key="4">
    <source>
        <dbReference type="Google" id="ProtNLM"/>
    </source>
</evidence>
<protein>
    <recommendedName>
        <fullName evidence="4">Flp pilus-assembly TadG-like N-terminal domain-containing protein</fullName>
    </recommendedName>
</protein>
<evidence type="ECO:0000313" key="2">
    <source>
        <dbReference type="EMBL" id="MBS2547431.1"/>
    </source>
</evidence>
<evidence type="ECO:0000256" key="1">
    <source>
        <dbReference type="SAM" id="MobiDB-lite"/>
    </source>
</evidence>
<name>A0ABS5KN45_9ACTN</name>
<evidence type="ECO:0000313" key="3">
    <source>
        <dbReference type="Proteomes" id="UP000730482"/>
    </source>
</evidence>
<feature type="compositionally biased region" description="Polar residues" evidence="1">
    <location>
        <begin position="127"/>
        <end position="146"/>
    </location>
</feature>
<comment type="caution">
    <text evidence="2">The sequence shown here is derived from an EMBL/GenBank/DDBJ whole genome shotgun (WGS) entry which is preliminary data.</text>
</comment>
<organism evidence="2 3">
    <name type="scientific">Catenulispora pinistramenti</name>
    <dbReference type="NCBI Taxonomy" id="2705254"/>
    <lineage>
        <taxon>Bacteria</taxon>
        <taxon>Bacillati</taxon>
        <taxon>Actinomycetota</taxon>
        <taxon>Actinomycetes</taxon>
        <taxon>Catenulisporales</taxon>
        <taxon>Catenulisporaceae</taxon>
        <taxon>Catenulispora</taxon>
    </lineage>
</organism>
<feature type="region of interest" description="Disordered" evidence="1">
    <location>
        <begin position="120"/>
        <end position="146"/>
    </location>
</feature>
<dbReference type="Proteomes" id="UP000730482">
    <property type="component" value="Unassembled WGS sequence"/>
</dbReference>
<proteinExistence type="predicted"/>
<gene>
    <name evidence="2" type="ORF">KGQ19_11165</name>
</gene>
<sequence length="146" mass="15053">MSVVIGGAVLYGAILLISWHRDNSIADKQEAAASKVIETNAASYLAAAATALHAGPLTVGQLKTLATTRPGPDRVDAVDKNGTVVISFAMSARYADPGSISDGLKIACFQGTVQRSESVAPEPAEISCTQVNPLPNPNAQVSLPPQ</sequence>
<reference evidence="2 3" key="1">
    <citation type="submission" date="2020-02" db="EMBL/GenBank/DDBJ databases">
        <title>Acidophilic actinobacteria isolated from forest soil.</title>
        <authorList>
            <person name="Golinska P."/>
        </authorList>
    </citation>
    <scope>NUCLEOTIDE SEQUENCE [LARGE SCALE GENOMIC DNA]</scope>
    <source>
        <strain evidence="2 3">NL8</strain>
    </source>
</reference>
<dbReference type="RefSeq" id="WP_194896542.1">
    <property type="nucleotide sequence ID" value="NZ_JAAFYZ010000028.1"/>
</dbReference>